<evidence type="ECO:0000256" key="1">
    <source>
        <dbReference type="SAM" id="SignalP"/>
    </source>
</evidence>
<comment type="caution">
    <text evidence="2">The sequence shown here is derived from an EMBL/GenBank/DDBJ whole genome shotgun (WGS) entry which is preliminary data.</text>
</comment>
<dbReference type="Proteomes" id="UP000580250">
    <property type="component" value="Unassembled WGS sequence"/>
</dbReference>
<organism evidence="2 3">
    <name type="scientific">Meloidogyne enterolobii</name>
    <name type="common">Root-knot nematode worm</name>
    <name type="synonym">Meloidogyne mayaguensis</name>
    <dbReference type="NCBI Taxonomy" id="390850"/>
    <lineage>
        <taxon>Eukaryota</taxon>
        <taxon>Metazoa</taxon>
        <taxon>Ecdysozoa</taxon>
        <taxon>Nematoda</taxon>
        <taxon>Chromadorea</taxon>
        <taxon>Rhabditida</taxon>
        <taxon>Tylenchina</taxon>
        <taxon>Tylenchomorpha</taxon>
        <taxon>Tylenchoidea</taxon>
        <taxon>Meloidogynidae</taxon>
        <taxon>Meloidogyninae</taxon>
        <taxon>Meloidogyne</taxon>
    </lineage>
</organism>
<feature type="chain" id="PRO_5027664194" evidence="1">
    <location>
        <begin position="28"/>
        <end position="116"/>
    </location>
</feature>
<dbReference type="EMBL" id="CAJEWN010000069">
    <property type="protein sequence ID" value="CAD2158199.1"/>
    <property type="molecule type" value="Genomic_DNA"/>
</dbReference>
<keyword evidence="1" id="KW-0732">Signal</keyword>
<name>A0A6V7UJ74_MELEN</name>
<evidence type="ECO:0000313" key="3">
    <source>
        <dbReference type="Proteomes" id="UP000580250"/>
    </source>
</evidence>
<protein>
    <submittedName>
        <fullName evidence="2">Uncharacterized protein</fullName>
    </submittedName>
</protein>
<dbReference type="AlphaFoldDB" id="A0A6V7UJ74"/>
<gene>
    <name evidence="2" type="ORF">MENT_LOCUS13040</name>
</gene>
<accession>A0A6V7UJ74</accession>
<feature type="signal peptide" evidence="1">
    <location>
        <begin position="1"/>
        <end position="27"/>
    </location>
</feature>
<sequence>MRAYYGVLWNLALCLLFIFCIIELIVAGEHFCKQVELSLNEFLENIVVSGGGSEEIEEPIFFNEFASYSTSESKNLNLAIQLYGEDQTRSNDDDNQPIGREGGRLRLGWRLKIEKI</sequence>
<evidence type="ECO:0000313" key="2">
    <source>
        <dbReference type="EMBL" id="CAD2158199.1"/>
    </source>
</evidence>
<proteinExistence type="predicted"/>
<reference evidence="2 3" key="1">
    <citation type="submission" date="2020-08" db="EMBL/GenBank/DDBJ databases">
        <authorList>
            <person name="Koutsovoulos G."/>
            <person name="Danchin GJ E."/>
        </authorList>
    </citation>
    <scope>NUCLEOTIDE SEQUENCE [LARGE SCALE GENOMIC DNA]</scope>
</reference>